<comment type="caution">
    <text evidence="2">The sequence shown here is derived from an EMBL/GenBank/DDBJ whole genome shotgun (WGS) entry which is preliminary data.</text>
</comment>
<dbReference type="SUPFAM" id="SSF63817">
    <property type="entry name" value="Sortase"/>
    <property type="match status" value="1"/>
</dbReference>
<dbReference type="NCBIfam" id="NF033746">
    <property type="entry name" value="class_D_sortase"/>
    <property type="match status" value="1"/>
</dbReference>
<dbReference type="InterPro" id="IPR005754">
    <property type="entry name" value="Sortase"/>
</dbReference>
<dbReference type="RefSeq" id="WP_193535414.1">
    <property type="nucleotide sequence ID" value="NZ_JADCLJ010000019.1"/>
</dbReference>
<keyword evidence="1" id="KW-0378">Hydrolase</keyword>
<evidence type="ECO:0000313" key="3">
    <source>
        <dbReference type="Proteomes" id="UP001516662"/>
    </source>
</evidence>
<dbReference type="Proteomes" id="UP001516662">
    <property type="component" value="Unassembled WGS sequence"/>
</dbReference>
<dbReference type="InterPro" id="IPR053525">
    <property type="entry name" value="Sortase_D"/>
</dbReference>
<dbReference type="InterPro" id="IPR041999">
    <property type="entry name" value="Sortase_D_1"/>
</dbReference>
<organism evidence="2 3">
    <name type="scientific">Litchfieldia luteola</name>
    <dbReference type="NCBI Taxonomy" id="682179"/>
    <lineage>
        <taxon>Bacteria</taxon>
        <taxon>Bacillati</taxon>
        <taxon>Bacillota</taxon>
        <taxon>Bacilli</taxon>
        <taxon>Bacillales</taxon>
        <taxon>Bacillaceae</taxon>
        <taxon>Litchfieldia</taxon>
    </lineage>
</organism>
<dbReference type="CDD" id="cd05828">
    <property type="entry name" value="Sortase_D_1"/>
    <property type="match status" value="1"/>
</dbReference>
<evidence type="ECO:0000313" key="2">
    <source>
        <dbReference type="EMBL" id="MBE4907941.1"/>
    </source>
</evidence>
<dbReference type="EMBL" id="JADCLJ010000019">
    <property type="protein sequence ID" value="MBE4907941.1"/>
    <property type="molecule type" value="Genomic_DNA"/>
</dbReference>
<name>A0ABR9QHI0_9BACI</name>
<reference evidence="2 3" key="1">
    <citation type="submission" date="2020-10" db="EMBL/GenBank/DDBJ databases">
        <title>Bacillus sp. HD4P25, an endophyte from a halophyte.</title>
        <authorList>
            <person name="Sun J.-Q."/>
        </authorList>
    </citation>
    <scope>NUCLEOTIDE SEQUENCE [LARGE SCALE GENOMIC DNA]</scope>
    <source>
        <strain evidence="2 3">YIM 93174</strain>
    </source>
</reference>
<gene>
    <name evidence="2" type="ORF">IMZ08_07735</name>
</gene>
<protein>
    <submittedName>
        <fullName evidence="2">Class D sortase</fullName>
    </submittedName>
</protein>
<accession>A0ABR9QHI0</accession>
<evidence type="ECO:0000256" key="1">
    <source>
        <dbReference type="ARBA" id="ARBA00022801"/>
    </source>
</evidence>
<dbReference type="NCBIfam" id="TIGR01076">
    <property type="entry name" value="sortase_fam"/>
    <property type="match status" value="1"/>
</dbReference>
<dbReference type="Pfam" id="PF04203">
    <property type="entry name" value="Sortase"/>
    <property type="match status" value="1"/>
</dbReference>
<proteinExistence type="predicted"/>
<dbReference type="Gene3D" id="2.40.260.10">
    <property type="entry name" value="Sortase"/>
    <property type="match status" value="1"/>
</dbReference>
<sequence>MLKYISMFIIVGGFLLVVAGTYQYAQTENAQKSSLSEAYKVLKKGTVKHSSTEVEQTVQKEEIEFSPKQGDAVGILSIPRLNSELPIIEGTDEDELARGVGHYKGTAYPGDKDQIVLSGHRDTVFRRMGELKIGDELVVTLPYGSFTYTIERTEVVDADDTTIIKSTAPNEILVLSTCYPFSYVGSAPERYIIYATPKKATN</sequence>
<keyword evidence="3" id="KW-1185">Reference proteome</keyword>
<dbReference type="InterPro" id="IPR023365">
    <property type="entry name" value="Sortase_dom-sf"/>
</dbReference>